<dbReference type="InterPro" id="IPR006059">
    <property type="entry name" value="SBP"/>
</dbReference>
<proteinExistence type="inferred from homology"/>
<dbReference type="PANTHER" id="PTHR30061">
    <property type="entry name" value="MALTOSE-BINDING PERIPLASMIC PROTEIN"/>
    <property type="match status" value="1"/>
</dbReference>
<name>A0A9X3S525_9ACTN</name>
<dbReference type="Pfam" id="PF01547">
    <property type="entry name" value="SBP_bac_1"/>
    <property type="match status" value="1"/>
</dbReference>
<comment type="caution">
    <text evidence="5">The sequence shown here is derived from an EMBL/GenBank/DDBJ whole genome shotgun (WGS) entry which is preliminary data.</text>
</comment>
<dbReference type="GO" id="GO:0055052">
    <property type="term" value="C:ATP-binding cassette (ABC) transporter complex, substrate-binding subunit-containing"/>
    <property type="evidence" value="ECO:0007669"/>
    <property type="project" value="TreeGrafter"/>
</dbReference>
<evidence type="ECO:0000256" key="2">
    <source>
        <dbReference type="ARBA" id="ARBA00022448"/>
    </source>
</evidence>
<evidence type="ECO:0000313" key="5">
    <source>
        <dbReference type="EMBL" id="MDA0163756.1"/>
    </source>
</evidence>
<accession>A0A9X3S525</accession>
<keyword evidence="2" id="KW-0813">Transport</keyword>
<evidence type="ECO:0000256" key="3">
    <source>
        <dbReference type="ARBA" id="ARBA00022729"/>
    </source>
</evidence>
<dbReference type="PANTHER" id="PTHR30061:SF50">
    <property type="entry name" value="MALTOSE_MALTODEXTRIN-BINDING PERIPLASMIC PROTEIN"/>
    <property type="match status" value="1"/>
</dbReference>
<keyword evidence="3 4" id="KW-0732">Signal</keyword>
<dbReference type="PROSITE" id="PS51257">
    <property type="entry name" value="PROKAR_LIPOPROTEIN"/>
    <property type="match status" value="1"/>
</dbReference>
<dbReference type="GO" id="GO:0042956">
    <property type="term" value="P:maltodextrin transmembrane transport"/>
    <property type="evidence" value="ECO:0007669"/>
    <property type="project" value="TreeGrafter"/>
</dbReference>
<dbReference type="SUPFAM" id="SSF53850">
    <property type="entry name" value="Periplasmic binding protein-like II"/>
    <property type="match status" value="1"/>
</dbReference>
<dbReference type="Proteomes" id="UP001149140">
    <property type="component" value="Unassembled WGS sequence"/>
</dbReference>
<dbReference type="GO" id="GO:0015768">
    <property type="term" value="P:maltose transport"/>
    <property type="evidence" value="ECO:0007669"/>
    <property type="project" value="TreeGrafter"/>
</dbReference>
<feature type="chain" id="PRO_5040950461" evidence="4">
    <location>
        <begin position="20"/>
        <end position="428"/>
    </location>
</feature>
<evidence type="ECO:0000256" key="1">
    <source>
        <dbReference type="ARBA" id="ARBA00008520"/>
    </source>
</evidence>
<sequence>MRKFSVAVVGVALATVVAACGGSDDNKTTGGASTASNKLSGSISVWIMDPGSPKIQDVVKQYGTDFQAAHPGTKVDIQFVPWAQAHDKFVTAIAGGKVPDVAEMGTTWTPEFADQGGLVEQPKISKGQYVSSLVDAATLNGKVYGKPWYAGARALIYRKDMLDKAGVQPPKTWDDMMAASKAIKSKVGGGVYPVSFTGLSEHMYLPTIWQAGGQIATQNGETWKSALNSPEAAKALDYYASFYKDGLDPKAAVGWEEPDAQTAFANGDVAMLIAGGWTYNSIIATKPELEKKIGTELAPAGPSGKNTAFAGGSHLVQFQESKNKDLGAAFIDFMLEPAQLNKFTSEIGFLPGTTDGIKASGYLSDPQRKPFAEQLLDHSAVYPPSPKWGGLEGANIFDGEVQKVMKGQTTSQQAVADLAKKMDAEFAG</sequence>
<dbReference type="EMBL" id="JAPDOD010000027">
    <property type="protein sequence ID" value="MDA0163756.1"/>
    <property type="molecule type" value="Genomic_DNA"/>
</dbReference>
<comment type="similarity">
    <text evidence="1">Belongs to the bacterial solute-binding protein 1 family.</text>
</comment>
<evidence type="ECO:0000313" key="6">
    <source>
        <dbReference type="Proteomes" id="UP001149140"/>
    </source>
</evidence>
<dbReference type="AlphaFoldDB" id="A0A9X3S525"/>
<reference evidence="5" key="1">
    <citation type="submission" date="2022-10" db="EMBL/GenBank/DDBJ databases">
        <title>The WGS of Solirubrobacter ginsenosidimutans DSM 21036.</title>
        <authorList>
            <person name="Jiang Z."/>
        </authorList>
    </citation>
    <scope>NUCLEOTIDE SEQUENCE</scope>
    <source>
        <strain evidence="5">DSM 21036</strain>
    </source>
</reference>
<evidence type="ECO:0000256" key="4">
    <source>
        <dbReference type="SAM" id="SignalP"/>
    </source>
</evidence>
<gene>
    <name evidence="5" type="ORF">OM076_26030</name>
</gene>
<dbReference type="Gene3D" id="3.40.190.10">
    <property type="entry name" value="Periplasmic binding protein-like II"/>
    <property type="match status" value="2"/>
</dbReference>
<feature type="signal peptide" evidence="4">
    <location>
        <begin position="1"/>
        <end position="19"/>
    </location>
</feature>
<keyword evidence="6" id="KW-1185">Reference proteome</keyword>
<dbReference type="GO" id="GO:1901982">
    <property type="term" value="F:maltose binding"/>
    <property type="evidence" value="ECO:0007669"/>
    <property type="project" value="TreeGrafter"/>
</dbReference>
<protein>
    <submittedName>
        <fullName evidence="5">Extracellular solute-binding protein</fullName>
    </submittedName>
</protein>
<organism evidence="5 6">
    <name type="scientific">Solirubrobacter ginsenosidimutans</name>
    <dbReference type="NCBI Taxonomy" id="490573"/>
    <lineage>
        <taxon>Bacteria</taxon>
        <taxon>Bacillati</taxon>
        <taxon>Actinomycetota</taxon>
        <taxon>Thermoleophilia</taxon>
        <taxon>Solirubrobacterales</taxon>
        <taxon>Solirubrobacteraceae</taxon>
        <taxon>Solirubrobacter</taxon>
    </lineage>
</organism>
<dbReference type="RefSeq" id="WP_270043004.1">
    <property type="nucleotide sequence ID" value="NZ_JAPDOD010000027.1"/>
</dbReference>